<dbReference type="PANTHER" id="PTHR15160">
    <property type="entry name" value="VON HIPPEL-LINDAU PROTEIN"/>
    <property type="match status" value="1"/>
</dbReference>
<feature type="domain" description="UVR" evidence="4">
    <location>
        <begin position="295"/>
        <end position="330"/>
    </location>
</feature>
<dbReference type="SUPFAM" id="SSF103256">
    <property type="entry name" value="Hypothetical protein TM0160"/>
    <property type="match status" value="1"/>
</dbReference>
<comment type="function">
    <text evidence="2">Bifunctional nuclease with both RNase and DNase activities. Involved in basal defense response. Participates in abscisic acid-derived callose deposition following infection by a necrotrophic pathogen.</text>
</comment>
<dbReference type="GO" id="GO:0004518">
    <property type="term" value="F:nuclease activity"/>
    <property type="evidence" value="ECO:0007669"/>
    <property type="project" value="InterPro"/>
</dbReference>
<comment type="similarity">
    <text evidence="1">Belongs to the bifunctional nuclease family.</text>
</comment>
<evidence type="ECO:0000256" key="2">
    <source>
        <dbReference type="ARBA" id="ARBA00025428"/>
    </source>
</evidence>
<evidence type="ECO:0000313" key="6">
    <source>
        <dbReference type="EMBL" id="CAE0494909.1"/>
    </source>
</evidence>
<dbReference type="AlphaFoldDB" id="A0A7S3QWR9"/>
<evidence type="ECO:0000256" key="1">
    <source>
        <dbReference type="ARBA" id="ARBA00009095"/>
    </source>
</evidence>
<feature type="domain" description="BFN" evidence="5">
    <location>
        <begin position="90"/>
        <end position="229"/>
    </location>
</feature>
<proteinExistence type="inferred from homology"/>
<dbReference type="GO" id="GO:0005634">
    <property type="term" value="C:nucleus"/>
    <property type="evidence" value="ECO:0007669"/>
    <property type="project" value="TreeGrafter"/>
</dbReference>
<evidence type="ECO:0000259" key="5">
    <source>
        <dbReference type="PROSITE" id="PS51658"/>
    </source>
</evidence>
<protein>
    <recommendedName>
        <fullName evidence="7">BFN domain-containing protein</fullName>
    </recommendedName>
</protein>
<dbReference type="InterPro" id="IPR003729">
    <property type="entry name" value="Bi_nuclease_dom"/>
</dbReference>
<dbReference type="PROSITE" id="PS51658">
    <property type="entry name" value="BFN"/>
    <property type="match status" value="1"/>
</dbReference>
<organism evidence="6">
    <name type="scientific">Dunaliella tertiolecta</name>
    <name type="common">Green alga</name>
    <dbReference type="NCBI Taxonomy" id="3047"/>
    <lineage>
        <taxon>Eukaryota</taxon>
        <taxon>Viridiplantae</taxon>
        <taxon>Chlorophyta</taxon>
        <taxon>core chlorophytes</taxon>
        <taxon>Chlorophyceae</taxon>
        <taxon>CS clade</taxon>
        <taxon>Chlamydomonadales</taxon>
        <taxon>Dunaliellaceae</taxon>
        <taxon>Dunaliella</taxon>
    </lineage>
</organism>
<dbReference type="PANTHER" id="PTHR15160:SF1">
    <property type="entry name" value="VON HIPPEL-LINDAU DISEASE TUMOR SUPPRESSOR"/>
    <property type="match status" value="1"/>
</dbReference>
<dbReference type="InterPro" id="IPR001943">
    <property type="entry name" value="UVR_dom"/>
</dbReference>
<reference evidence="6" key="1">
    <citation type="submission" date="2021-01" db="EMBL/GenBank/DDBJ databases">
        <authorList>
            <person name="Corre E."/>
            <person name="Pelletier E."/>
            <person name="Niang G."/>
            <person name="Scheremetjew M."/>
            <person name="Finn R."/>
            <person name="Kale V."/>
            <person name="Holt S."/>
            <person name="Cochrane G."/>
            <person name="Meng A."/>
            <person name="Brown T."/>
            <person name="Cohen L."/>
        </authorList>
    </citation>
    <scope>NUCLEOTIDE SEQUENCE</scope>
    <source>
        <strain evidence="6">CCMP1320</strain>
    </source>
</reference>
<feature type="region of interest" description="Disordered" evidence="3">
    <location>
        <begin position="333"/>
        <end position="353"/>
    </location>
</feature>
<dbReference type="GO" id="GO:0030891">
    <property type="term" value="C:VCB complex"/>
    <property type="evidence" value="ECO:0007669"/>
    <property type="project" value="TreeGrafter"/>
</dbReference>
<gene>
    <name evidence="6" type="ORF">DTER00134_LOCUS9982</name>
</gene>
<accession>A0A7S3QWR9</accession>
<dbReference type="PROSITE" id="PS50151">
    <property type="entry name" value="UVR"/>
    <property type="match status" value="1"/>
</dbReference>
<sequence>MLAINSAATLLPAQCTHPSPVCPPSCVIKGGSCNFRGVGCLPASSALVDKQGQQGFWLSGPLRPCTSSRRRCRVVRASSSPSSKGGETSDVRVFVQTIQQSGSSGNAIVFLALQGSSSLVLPVHIGEQESRALQMEIMKSTRIRPLTHDVAKNIIGALGFTITRIVITDIVQNTYYARVFMARVDAQGKPQGDEVDVDARPSDAINFAIRAGAPMYVSEKVALTAIEPEKVLSDFAASILNPSAQNDIERSVRETLAHFEDPCIMLQLQMDLAVQQQRFEDANEFKARLTDMKLHSQPLRLVVAMEAALADMRFEEAARLRDEYLKLVEQLHKQQQDAESSQHGVSSESQKKC</sequence>
<dbReference type="GO" id="GO:0016567">
    <property type="term" value="P:protein ubiquitination"/>
    <property type="evidence" value="ECO:0007669"/>
    <property type="project" value="TreeGrafter"/>
</dbReference>
<name>A0A7S3QWR9_DUNTE</name>
<dbReference type="Gene3D" id="4.10.860.10">
    <property type="entry name" value="UVR domain"/>
    <property type="match status" value="1"/>
</dbReference>
<evidence type="ECO:0000256" key="3">
    <source>
        <dbReference type="SAM" id="MobiDB-lite"/>
    </source>
</evidence>
<evidence type="ECO:0008006" key="7">
    <source>
        <dbReference type="Google" id="ProtNLM"/>
    </source>
</evidence>
<dbReference type="Gene3D" id="3.10.690.10">
    <property type="entry name" value="Bifunctional nuclease domain"/>
    <property type="match status" value="1"/>
</dbReference>
<feature type="compositionally biased region" description="Polar residues" evidence="3">
    <location>
        <begin position="337"/>
        <end position="353"/>
    </location>
</feature>
<dbReference type="EMBL" id="HBIP01016989">
    <property type="protein sequence ID" value="CAE0494909.1"/>
    <property type="molecule type" value="Transcribed_RNA"/>
</dbReference>
<dbReference type="Pfam" id="PF02577">
    <property type="entry name" value="BFN_dom"/>
    <property type="match status" value="1"/>
</dbReference>
<evidence type="ECO:0000259" key="4">
    <source>
        <dbReference type="PROSITE" id="PS50151"/>
    </source>
</evidence>
<dbReference type="InterPro" id="IPR036104">
    <property type="entry name" value="BFN_sf"/>
</dbReference>